<gene>
    <name evidence="1" type="ORF">IZO911_LOCUS8402</name>
    <name evidence="2" type="ORF">KXQ929_LOCUS7458</name>
</gene>
<evidence type="ECO:0000313" key="2">
    <source>
        <dbReference type="EMBL" id="CAF3645658.1"/>
    </source>
</evidence>
<dbReference type="EMBL" id="CAJOBB010000306">
    <property type="protein sequence ID" value="CAF3645658.1"/>
    <property type="molecule type" value="Genomic_DNA"/>
</dbReference>
<dbReference type="EMBL" id="CAJNOE010000057">
    <property type="protein sequence ID" value="CAF0828590.1"/>
    <property type="molecule type" value="Genomic_DNA"/>
</dbReference>
<sequence length="84" mass="9674">MRREDCPTANDNSITPRKCVWLPEPHDARPSVWADNALCLPLHSKIELIWSWCGPIPNISCVHLYDAEAPAIFNDNFICWKQNQ</sequence>
<comment type="caution">
    <text evidence="1">The sequence shown here is derived from an EMBL/GenBank/DDBJ whole genome shotgun (WGS) entry which is preliminary data.</text>
</comment>
<accession>A0A813UJK9</accession>
<reference evidence="1" key="1">
    <citation type="submission" date="2021-02" db="EMBL/GenBank/DDBJ databases">
        <authorList>
            <person name="Nowell W R."/>
        </authorList>
    </citation>
    <scope>NUCLEOTIDE SEQUENCE</scope>
</reference>
<dbReference type="AlphaFoldDB" id="A0A813UJK9"/>
<name>A0A813UJK9_9BILA</name>
<evidence type="ECO:0000313" key="3">
    <source>
        <dbReference type="Proteomes" id="UP000663860"/>
    </source>
</evidence>
<proteinExistence type="predicted"/>
<protein>
    <submittedName>
        <fullName evidence="1">Uncharacterized protein</fullName>
    </submittedName>
</protein>
<organism evidence="1 3">
    <name type="scientific">Adineta steineri</name>
    <dbReference type="NCBI Taxonomy" id="433720"/>
    <lineage>
        <taxon>Eukaryota</taxon>
        <taxon>Metazoa</taxon>
        <taxon>Spiralia</taxon>
        <taxon>Gnathifera</taxon>
        <taxon>Rotifera</taxon>
        <taxon>Eurotatoria</taxon>
        <taxon>Bdelloidea</taxon>
        <taxon>Adinetida</taxon>
        <taxon>Adinetidae</taxon>
        <taxon>Adineta</taxon>
    </lineage>
</organism>
<dbReference type="Proteomes" id="UP000663868">
    <property type="component" value="Unassembled WGS sequence"/>
</dbReference>
<evidence type="ECO:0000313" key="1">
    <source>
        <dbReference type="EMBL" id="CAF0828590.1"/>
    </source>
</evidence>
<dbReference type="Proteomes" id="UP000663860">
    <property type="component" value="Unassembled WGS sequence"/>
</dbReference>